<feature type="transmembrane region" description="Helical" evidence="1">
    <location>
        <begin position="122"/>
        <end position="142"/>
    </location>
</feature>
<name>A0A8H3IIR0_9LECA</name>
<reference evidence="2" key="1">
    <citation type="submission" date="2021-03" db="EMBL/GenBank/DDBJ databases">
        <authorList>
            <person name="Tagirdzhanova G."/>
        </authorList>
    </citation>
    <scope>NUCLEOTIDE SEQUENCE</scope>
</reference>
<dbReference type="Proteomes" id="UP000664169">
    <property type="component" value="Unassembled WGS sequence"/>
</dbReference>
<evidence type="ECO:0000313" key="2">
    <source>
        <dbReference type="EMBL" id="CAF9920288.1"/>
    </source>
</evidence>
<evidence type="ECO:0000256" key="1">
    <source>
        <dbReference type="SAM" id="Phobius"/>
    </source>
</evidence>
<keyword evidence="3" id="KW-1185">Reference proteome</keyword>
<accession>A0A8H3IIR0</accession>
<dbReference type="AlphaFoldDB" id="A0A8H3IIR0"/>
<evidence type="ECO:0000313" key="3">
    <source>
        <dbReference type="Proteomes" id="UP000664169"/>
    </source>
</evidence>
<keyword evidence="1" id="KW-1133">Transmembrane helix</keyword>
<keyword evidence="1" id="KW-0812">Transmembrane</keyword>
<comment type="caution">
    <text evidence="2">The sequence shown here is derived from an EMBL/GenBank/DDBJ whole genome shotgun (WGS) entry which is preliminary data.</text>
</comment>
<protein>
    <submittedName>
        <fullName evidence="2">Uncharacterized protein</fullName>
    </submittedName>
</protein>
<proteinExistence type="predicted"/>
<gene>
    <name evidence="2" type="ORF">GOMPHAMPRED_002043</name>
</gene>
<sequence>MRPFIGIGLVVLTWYQNTFSKNLNSTIPCERLVYMSALNTGSDIAAPVNIFTQYAQECLVSGLSASNISSLQHLFDLQMNNKTDINIPPAMLDALRPGATALVPASFDSQRLDHTTALFDIIFGWALWIAILIHAPLIELYLKRTQPEHDRLKRVSDRLRKAQGIKAE</sequence>
<keyword evidence="1" id="KW-0472">Membrane</keyword>
<dbReference type="EMBL" id="CAJPDQ010000015">
    <property type="protein sequence ID" value="CAF9920288.1"/>
    <property type="molecule type" value="Genomic_DNA"/>
</dbReference>
<organism evidence="2 3">
    <name type="scientific">Gomphillus americanus</name>
    <dbReference type="NCBI Taxonomy" id="1940652"/>
    <lineage>
        <taxon>Eukaryota</taxon>
        <taxon>Fungi</taxon>
        <taxon>Dikarya</taxon>
        <taxon>Ascomycota</taxon>
        <taxon>Pezizomycotina</taxon>
        <taxon>Lecanoromycetes</taxon>
        <taxon>OSLEUM clade</taxon>
        <taxon>Ostropomycetidae</taxon>
        <taxon>Ostropales</taxon>
        <taxon>Graphidaceae</taxon>
        <taxon>Gomphilloideae</taxon>
        <taxon>Gomphillus</taxon>
    </lineage>
</organism>